<dbReference type="AlphaFoldDB" id="A0AAI8MAJ5"/>
<dbReference type="PANTHER" id="PTHR30212:SF2">
    <property type="entry name" value="PROTEIN YIIM"/>
    <property type="match status" value="1"/>
</dbReference>
<dbReference type="EMBL" id="AP012279">
    <property type="protein sequence ID" value="BAL75005.1"/>
    <property type="molecule type" value="Genomic_DNA"/>
</dbReference>
<dbReference type="PROSITE" id="PS00197">
    <property type="entry name" value="2FE2S_FER_1"/>
    <property type="match status" value="1"/>
</dbReference>
<dbReference type="GO" id="GO:0030170">
    <property type="term" value="F:pyridoxal phosphate binding"/>
    <property type="evidence" value="ECO:0007669"/>
    <property type="project" value="InterPro"/>
</dbReference>
<dbReference type="PROSITE" id="PS51384">
    <property type="entry name" value="FAD_FR"/>
    <property type="match status" value="1"/>
</dbReference>
<dbReference type="InterPro" id="IPR017927">
    <property type="entry name" value="FAD-bd_FR_type"/>
</dbReference>
<dbReference type="Gene3D" id="3.10.20.30">
    <property type="match status" value="1"/>
</dbReference>
<dbReference type="InterPro" id="IPR005302">
    <property type="entry name" value="MoCF_Sase_C"/>
</dbReference>
<evidence type="ECO:0000313" key="5">
    <source>
        <dbReference type="Proteomes" id="UP000007886"/>
    </source>
</evidence>
<dbReference type="InterPro" id="IPR006058">
    <property type="entry name" value="2Fe2S_fd_BS"/>
</dbReference>
<dbReference type="SUPFAM" id="SSF63380">
    <property type="entry name" value="Riboflavin synthase domain-like"/>
    <property type="match status" value="1"/>
</dbReference>
<name>A0AAI8MAJ5_9BRAD</name>
<dbReference type="Pfam" id="PF00175">
    <property type="entry name" value="NAD_binding_1"/>
    <property type="match status" value="1"/>
</dbReference>
<accession>A0AAI8MAJ5</accession>
<feature type="domain" description="FAD-binding FR-type" evidence="3">
    <location>
        <begin position="202"/>
        <end position="300"/>
    </location>
</feature>
<evidence type="ECO:0000313" key="4">
    <source>
        <dbReference type="EMBL" id="BAL75005.1"/>
    </source>
</evidence>
<dbReference type="Gene3D" id="2.40.30.10">
    <property type="entry name" value="Translation factors"/>
    <property type="match status" value="1"/>
</dbReference>
<dbReference type="KEGG" id="brs:S23_17890"/>
<dbReference type="Pfam" id="PF03473">
    <property type="entry name" value="MOSC"/>
    <property type="match status" value="1"/>
</dbReference>
<dbReference type="CDD" id="cd00207">
    <property type="entry name" value="fer2"/>
    <property type="match status" value="1"/>
</dbReference>
<dbReference type="GO" id="GO:0051537">
    <property type="term" value="F:2 iron, 2 sulfur cluster binding"/>
    <property type="evidence" value="ECO:0007669"/>
    <property type="project" value="InterPro"/>
</dbReference>
<dbReference type="Gene3D" id="3.40.50.80">
    <property type="entry name" value="Nucleotide-binding domain of ferredoxin-NADP reductase (FNR) module"/>
    <property type="match status" value="1"/>
</dbReference>
<evidence type="ECO:0000259" key="2">
    <source>
        <dbReference type="PROSITE" id="PS51340"/>
    </source>
</evidence>
<feature type="domain" description="2Fe-2S ferredoxin-type" evidence="1">
    <location>
        <begin position="459"/>
        <end position="541"/>
    </location>
</feature>
<dbReference type="InterPro" id="IPR001433">
    <property type="entry name" value="OxRdtase_FAD/NAD-bd"/>
</dbReference>
<dbReference type="InterPro" id="IPR011037">
    <property type="entry name" value="Pyrv_Knase-like_insert_dom_sf"/>
</dbReference>
<evidence type="ECO:0000259" key="1">
    <source>
        <dbReference type="PROSITE" id="PS51085"/>
    </source>
</evidence>
<keyword evidence="5" id="KW-1185">Reference proteome</keyword>
<dbReference type="InterPro" id="IPR001041">
    <property type="entry name" value="2Fe-2S_ferredoxin-type"/>
</dbReference>
<dbReference type="PROSITE" id="PS51085">
    <property type="entry name" value="2FE2S_FER_2"/>
    <property type="match status" value="1"/>
</dbReference>
<dbReference type="InterPro" id="IPR005163">
    <property type="entry name" value="Tri_helical_YiiM-like"/>
</dbReference>
<dbReference type="Pfam" id="PF00111">
    <property type="entry name" value="Fer2"/>
    <property type="match status" value="1"/>
</dbReference>
<dbReference type="PROSITE" id="PS51340">
    <property type="entry name" value="MOSC"/>
    <property type="match status" value="1"/>
</dbReference>
<dbReference type="SUPFAM" id="SSF50800">
    <property type="entry name" value="PK beta-barrel domain-like"/>
    <property type="match status" value="1"/>
</dbReference>
<organism evidence="4 5">
    <name type="scientific">Bradyrhizobium cosmicum</name>
    <dbReference type="NCBI Taxonomy" id="1404864"/>
    <lineage>
        <taxon>Bacteria</taxon>
        <taxon>Pseudomonadati</taxon>
        <taxon>Pseudomonadota</taxon>
        <taxon>Alphaproteobacteria</taxon>
        <taxon>Hyphomicrobiales</taxon>
        <taxon>Nitrobacteraceae</taxon>
        <taxon>Bradyrhizobium</taxon>
    </lineage>
</organism>
<dbReference type="CDD" id="cd06184">
    <property type="entry name" value="flavohem_like_fad_nad_binding"/>
    <property type="match status" value="1"/>
</dbReference>
<dbReference type="SUPFAM" id="SSF54292">
    <property type="entry name" value="2Fe-2S ferredoxin-like"/>
    <property type="match status" value="1"/>
</dbReference>
<feature type="domain" description="MOSC" evidence="2">
    <location>
        <begin position="8"/>
        <end position="145"/>
    </location>
</feature>
<gene>
    <name evidence="4" type="ORF">S23_17890</name>
</gene>
<dbReference type="Proteomes" id="UP000007886">
    <property type="component" value="Chromosome"/>
</dbReference>
<dbReference type="SUPFAM" id="SSF52343">
    <property type="entry name" value="Ferredoxin reductase-like, C-terminal NADP-linked domain"/>
    <property type="match status" value="1"/>
</dbReference>
<protein>
    <submittedName>
        <fullName evidence="4">Flavohemoprotein</fullName>
    </submittedName>
</protein>
<dbReference type="Pfam" id="PF03475">
    <property type="entry name" value="YiiM_3-alpha"/>
    <property type="match status" value="1"/>
</dbReference>
<dbReference type="InterPro" id="IPR012675">
    <property type="entry name" value="Beta-grasp_dom_sf"/>
</dbReference>
<dbReference type="GO" id="GO:0016491">
    <property type="term" value="F:oxidoreductase activity"/>
    <property type="evidence" value="ECO:0007669"/>
    <property type="project" value="InterPro"/>
</dbReference>
<dbReference type="InterPro" id="IPR039261">
    <property type="entry name" value="FNR_nucleotide-bd"/>
</dbReference>
<evidence type="ECO:0000259" key="3">
    <source>
        <dbReference type="PROSITE" id="PS51384"/>
    </source>
</evidence>
<reference evidence="4 5" key="1">
    <citation type="journal article" date="2012" name="Microbes Environ.">
        <title>Complete genome sequence of Bradyrhizobium sp. S23321: insights into symbiosis evolution in soil oligotrophs.</title>
        <authorList>
            <person name="Okubo T."/>
            <person name="Tsukui T."/>
            <person name="Maita H."/>
            <person name="Okamoto S."/>
            <person name="Oshima K."/>
            <person name="Fujisawa T."/>
            <person name="Saito A."/>
            <person name="Futamata H."/>
            <person name="Hattori R."/>
            <person name="Shimomura Y."/>
            <person name="Haruta S."/>
            <person name="Morimoto S."/>
            <person name="Wang Y."/>
            <person name="Sakai Y."/>
            <person name="Hattori M."/>
            <person name="Aizawa S."/>
            <person name="Nagashima K.V.P."/>
            <person name="Masuda S."/>
            <person name="Hattori T."/>
            <person name="Yamashita A."/>
            <person name="Bao Z."/>
            <person name="Hayatsu M."/>
            <person name="Kajiya-Kanegae H."/>
            <person name="Yoshinaga I."/>
            <person name="Sakamoto K."/>
            <person name="Toyota K."/>
            <person name="Nakao M."/>
            <person name="Kohara M."/>
            <person name="Anda M."/>
            <person name="Niwa R."/>
            <person name="Jung-Hwan P."/>
            <person name="Sameshima-Saito R."/>
            <person name="Tokuda S."/>
            <person name="Yamamoto S."/>
            <person name="Yamamoto S."/>
            <person name="Yokoyama T."/>
            <person name="Akutsu T."/>
            <person name="Nakamura Y."/>
            <person name="Nakahira-Yanaka Y."/>
            <person name="Takada Hoshino Y."/>
            <person name="Hirakawa H."/>
            <person name="Mitsui H."/>
            <person name="Terasawa K."/>
            <person name="Itakura M."/>
            <person name="Sato S."/>
            <person name="Ikeda-Ohtsubo W."/>
            <person name="Sakakura N."/>
            <person name="Kaminuma E."/>
            <person name="Minamisawa K."/>
        </authorList>
    </citation>
    <scope>NUCLEOTIDE SEQUENCE [LARGE SCALE GENOMIC DNA]</scope>
    <source>
        <strain evidence="4 5">S23321</strain>
    </source>
</reference>
<dbReference type="GO" id="GO:0030151">
    <property type="term" value="F:molybdenum ion binding"/>
    <property type="evidence" value="ECO:0007669"/>
    <property type="project" value="InterPro"/>
</dbReference>
<sequence>MPSAFVKTRVSGAIEAGVSGFTGDEQADLRVHGGPDMAIYAYALSHYRDWTTEFPEHAGLWGAGALGENLAMDGWDETDVCIGDIVQIGQTLLQVTRPRKPCFKLALRFNDLRLPRRLVEAGRCGWYYRVLKSGSIATGDEAILVRRLYPDWSIRRVNDLSIAPDADLADLRQLAGLPELAGNWRAQVLAAALAREAVAKQNAFREFTVVGVRDETAQIRSFELAPADGSGIPVAVPGQHLVVRSGQSTSRPYSISVIAATHLQISVKRETGGFSEWLHDSVKAGDRLSVLGPRGSFRLDTSSDAPLVLISAGVGITPVMAMLQAATTNNGARIVPASVSFVHCTRNSDHQAFKAPLSDIGARHPSVRFHTRFSRPLATDRIGVTHDSVGRINKDLIRKIVAPLGACNVYVCGPLAFMSDVSRWINDIGVPGIRVMTELFGPAAGKTPAAGRPRRPQHSRVVFARSERSLQMNSIGSLLELAEAENVPVNSDCRSGVCGACVAKVISGEVGYEFEPVAALAEGEALLCCGFPLTEDLVLDL</sequence>
<proteinExistence type="predicted"/>
<dbReference type="InterPro" id="IPR036010">
    <property type="entry name" value="2Fe-2S_ferredoxin-like_sf"/>
</dbReference>
<dbReference type="Gene3D" id="2.40.33.20">
    <property type="entry name" value="PK beta-barrel domain-like"/>
    <property type="match status" value="1"/>
</dbReference>
<dbReference type="PRINTS" id="PR00409">
    <property type="entry name" value="PHDIOXRDTASE"/>
</dbReference>
<dbReference type="PANTHER" id="PTHR30212">
    <property type="entry name" value="PROTEIN YIIM"/>
    <property type="match status" value="1"/>
</dbReference>
<dbReference type="InterPro" id="IPR052353">
    <property type="entry name" value="Benzoxazolinone_Detox_Enz"/>
</dbReference>
<dbReference type="InterPro" id="IPR017938">
    <property type="entry name" value="Riboflavin_synthase-like_b-brl"/>
</dbReference>